<keyword evidence="2" id="KW-0813">Transport</keyword>
<dbReference type="Gene3D" id="2.70.50.60">
    <property type="entry name" value="abc- transporter (atp binding component) like domain"/>
    <property type="match status" value="1"/>
</dbReference>
<dbReference type="CDD" id="cd10147">
    <property type="entry name" value="Wzt_C-like"/>
    <property type="match status" value="1"/>
</dbReference>
<dbReference type="InterPro" id="IPR003593">
    <property type="entry name" value="AAA+_ATPase"/>
</dbReference>
<organism evidence="7 8">
    <name type="scientific">Hydrogenophaga palleronii</name>
    <dbReference type="NCBI Taxonomy" id="65655"/>
    <lineage>
        <taxon>Bacteria</taxon>
        <taxon>Pseudomonadati</taxon>
        <taxon>Pseudomonadota</taxon>
        <taxon>Betaproteobacteria</taxon>
        <taxon>Burkholderiales</taxon>
        <taxon>Comamonadaceae</taxon>
        <taxon>Hydrogenophaga</taxon>
    </lineage>
</organism>
<dbReference type="InterPro" id="IPR050683">
    <property type="entry name" value="Bact_Polysacc_Export_ATP-bd"/>
</dbReference>
<evidence type="ECO:0000256" key="1">
    <source>
        <dbReference type="ARBA" id="ARBA00005417"/>
    </source>
</evidence>
<dbReference type="EMBL" id="JAVDWU010000001">
    <property type="protein sequence ID" value="MDR7148302.1"/>
    <property type="molecule type" value="Genomic_DNA"/>
</dbReference>
<dbReference type="PANTHER" id="PTHR46743">
    <property type="entry name" value="TEICHOIC ACIDS EXPORT ATP-BINDING PROTEIN TAGH"/>
    <property type="match status" value="1"/>
</dbReference>
<dbReference type="RefSeq" id="WP_310310678.1">
    <property type="nucleotide sequence ID" value="NZ_JAVDWU010000001.1"/>
</dbReference>
<evidence type="ECO:0000256" key="2">
    <source>
        <dbReference type="ARBA" id="ARBA00022448"/>
    </source>
</evidence>
<dbReference type="PANTHER" id="PTHR46743:SF2">
    <property type="entry name" value="TEICHOIC ACIDS EXPORT ATP-BINDING PROTEIN TAGH"/>
    <property type="match status" value="1"/>
</dbReference>
<evidence type="ECO:0000313" key="8">
    <source>
        <dbReference type="Proteomes" id="UP001265700"/>
    </source>
</evidence>
<dbReference type="Proteomes" id="UP001265700">
    <property type="component" value="Unassembled WGS sequence"/>
</dbReference>
<dbReference type="InterPro" id="IPR015860">
    <property type="entry name" value="ABC_transpr_TagH-like"/>
</dbReference>
<evidence type="ECO:0000256" key="5">
    <source>
        <dbReference type="ARBA" id="ARBA00022840"/>
    </source>
</evidence>
<keyword evidence="3" id="KW-0472">Membrane</keyword>
<dbReference type="SUPFAM" id="SSF52540">
    <property type="entry name" value="P-loop containing nucleoside triphosphate hydrolases"/>
    <property type="match status" value="1"/>
</dbReference>
<proteinExistence type="inferred from homology"/>
<name>A0ABU1WGA5_9BURK</name>
<sequence>MSSDVAIKVENLSKCYLIYDHPKDRLKQYAFPRLRKLAGLEPKKYYREFWALSGVSFEVPKGETVGIIGRNGSGKSTLLQMICGTLSPTSGEVQTQGRVAALLELGSGFNPEFSGLENIYMNAAVLGMSEEETTAKLDEIVAFADIGDHLSQPTKTYSSGMAVRLAFAVQALSDPDILVVDEALAVGDIKFQAKCFERLKQLKNRGTSILLVTHSSEQIVTHCSQAILIEQGRIHETGVPKHVVNVYHDVVFGKKASAKMSVESGAENALSEEDNSQPNLIDDIFSSHPGFNPHEFRWGDGRAKILDYTLSVGAKVYPEIIETGSAVTLRLAIRFEEEVLNPILGVTIKTHEGVAVYGTNTDKQHVGEFTASGKAGQVIVVESRFTCHLAPGNYFISVGVASVQKDEVVPHDRRYDSIHFQVSPDASFYGLSNLNLGLNVLETRT</sequence>
<keyword evidence="8" id="KW-1185">Reference proteome</keyword>
<keyword evidence="5 7" id="KW-0067">ATP-binding</keyword>
<evidence type="ECO:0000259" key="6">
    <source>
        <dbReference type="PROSITE" id="PS50893"/>
    </source>
</evidence>
<dbReference type="InterPro" id="IPR029439">
    <property type="entry name" value="Wzt_C"/>
</dbReference>
<gene>
    <name evidence="7" type="ORF">J2W49_000230</name>
</gene>
<accession>A0ABU1WGA5</accession>
<dbReference type="InterPro" id="IPR003439">
    <property type="entry name" value="ABC_transporter-like_ATP-bd"/>
</dbReference>
<dbReference type="SMART" id="SM00382">
    <property type="entry name" value="AAA"/>
    <property type="match status" value="1"/>
</dbReference>
<comment type="similarity">
    <text evidence="1">Belongs to the ABC transporter superfamily.</text>
</comment>
<protein>
    <submittedName>
        <fullName evidence="7">Lipopolysaccharide transport system ATP-binding protein</fullName>
    </submittedName>
</protein>
<evidence type="ECO:0000256" key="4">
    <source>
        <dbReference type="ARBA" id="ARBA00022741"/>
    </source>
</evidence>
<evidence type="ECO:0000313" key="7">
    <source>
        <dbReference type="EMBL" id="MDR7148302.1"/>
    </source>
</evidence>
<comment type="caution">
    <text evidence="7">The sequence shown here is derived from an EMBL/GenBank/DDBJ whole genome shotgun (WGS) entry which is preliminary data.</text>
</comment>
<dbReference type="Pfam" id="PF00005">
    <property type="entry name" value="ABC_tran"/>
    <property type="match status" value="1"/>
</dbReference>
<dbReference type="CDD" id="cd03220">
    <property type="entry name" value="ABC_KpsT_Wzt"/>
    <property type="match status" value="1"/>
</dbReference>
<dbReference type="InterPro" id="IPR027417">
    <property type="entry name" value="P-loop_NTPase"/>
</dbReference>
<dbReference type="PROSITE" id="PS50893">
    <property type="entry name" value="ABC_TRANSPORTER_2"/>
    <property type="match status" value="1"/>
</dbReference>
<evidence type="ECO:0000256" key="3">
    <source>
        <dbReference type="ARBA" id="ARBA00022475"/>
    </source>
</evidence>
<dbReference type="GO" id="GO:0005524">
    <property type="term" value="F:ATP binding"/>
    <property type="evidence" value="ECO:0007669"/>
    <property type="project" value="UniProtKB-KW"/>
</dbReference>
<reference evidence="7 8" key="1">
    <citation type="submission" date="2023-07" db="EMBL/GenBank/DDBJ databases">
        <title>Sorghum-associated microbial communities from plants grown in Nebraska, USA.</title>
        <authorList>
            <person name="Schachtman D."/>
        </authorList>
    </citation>
    <scope>NUCLEOTIDE SEQUENCE [LARGE SCALE GENOMIC DNA]</scope>
    <source>
        <strain evidence="7 8">4249</strain>
    </source>
</reference>
<dbReference type="InterPro" id="IPR017871">
    <property type="entry name" value="ABC_transporter-like_CS"/>
</dbReference>
<keyword evidence="3" id="KW-1003">Cell membrane</keyword>
<dbReference type="Gene3D" id="3.40.50.300">
    <property type="entry name" value="P-loop containing nucleotide triphosphate hydrolases"/>
    <property type="match status" value="1"/>
</dbReference>
<feature type="domain" description="ABC transporter" evidence="6">
    <location>
        <begin position="7"/>
        <end position="256"/>
    </location>
</feature>
<dbReference type="PROSITE" id="PS00211">
    <property type="entry name" value="ABC_TRANSPORTER_1"/>
    <property type="match status" value="1"/>
</dbReference>
<dbReference type="Pfam" id="PF14524">
    <property type="entry name" value="Wzt_C"/>
    <property type="match status" value="1"/>
</dbReference>
<keyword evidence="4" id="KW-0547">Nucleotide-binding</keyword>